<dbReference type="OrthoDB" id="235971at2"/>
<evidence type="ECO:0000313" key="2">
    <source>
        <dbReference type="EMBL" id="AQQ71209.1"/>
    </source>
</evidence>
<keyword evidence="3" id="KW-1185">Reference proteome</keyword>
<evidence type="ECO:0000313" key="3">
    <source>
        <dbReference type="Proteomes" id="UP000188181"/>
    </source>
</evidence>
<dbReference type="STRING" id="1851148.SMSP2_01575"/>
<dbReference type="PANTHER" id="PTHR30203">
    <property type="entry name" value="OUTER MEMBRANE CATION EFFLUX PROTEIN"/>
    <property type="match status" value="1"/>
</dbReference>
<organism evidence="2 3">
    <name type="scientific">Limihaloglobus sulfuriphilus</name>
    <dbReference type="NCBI Taxonomy" id="1851148"/>
    <lineage>
        <taxon>Bacteria</taxon>
        <taxon>Pseudomonadati</taxon>
        <taxon>Planctomycetota</taxon>
        <taxon>Phycisphaerae</taxon>
        <taxon>Sedimentisphaerales</taxon>
        <taxon>Sedimentisphaeraceae</taxon>
        <taxon>Limihaloglobus</taxon>
    </lineage>
</organism>
<protein>
    <submittedName>
        <fullName evidence="2">Type I secretion outer membrane protein, TolC family</fullName>
    </submittedName>
</protein>
<keyword evidence="1" id="KW-0812">Transmembrane</keyword>
<dbReference type="AlphaFoldDB" id="A0A1Q2MEX6"/>
<dbReference type="SUPFAM" id="SSF56954">
    <property type="entry name" value="Outer membrane efflux proteins (OEP)"/>
    <property type="match status" value="1"/>
</dbReference>
<reference evidence="3" key="1">
    <citation type="submission" date="2017-02" db="EMBL/GenBank/DDBJ databases">
        <title>Comparative genomics and description of representatives of a novel lineage of planctomycetes thriving in anoxic sediments.</title>
        <authorList>
            <person name="Spring S."/>
            <person name="Bunk B."/>
            <person name="Sproer C."/>
        </authorList>
    </citation>
    <scope>NUCLEOTIDE SEQUENCE [LARGE SCALE GENOMIC DNA]</scope>
    <source>
        <strain evidence="3">SM-Chi-D1</strain>
    </source>
</reference>
<sequence>MDRANIMGYSFMAFVLPSKYKRFWKFPNLFGFITAIAVIMVLTGCKSPRQYHDSADEIAAGLIAGGQKQLFGEEQKSLQSVERPVDLLRRRLIEEQGLIITGPESLGVDKLEQPEHWPEEGREFKGDSRKVVGAGEDVKMTLMQALQIGALNSFEYQSRKEEVYLNALALDLEMDEFRSIFNSQYQALLSTDHGSGKPATGSELDGGLGVDKKFKNGTEISADLAFGLASLLSSEASSSFGITGDATISVPLLRGSGEHIVTEPLTQAQRNLLYSMYEFERFKKTFAVDIAQSYLGVLQQIDTIKNNEMNYQSVVRNSRKSRSLTQKGRLDIIQSDQAVQSELKARQSWISAKEELKNKLDSFKIMLGLPTDSTISLDQNELQKLVSEEDNPMMKKVYAEMEIKRDEEIPPADAEIELRGLDMENAGPLEFDEGFAIKTALDNRYDLKVQREKVRDMQRKVVVAADNLRAELTLLGSLRAGSSRSISSSDLESADLAFDRGYFRSLLTLDLPVHRRREQALYRTSWINLEKSLRSFQTLEDQIKRNIRRQLRDLSLARESLFIQAKAVGIATNRVKSTNMSLEFGRAEMRDVLEAKDDLLQAQNTLTAAVVNYRISELQLQKDMGLLRVDEDGIWNEYVPQDN</sequence>
<evidence type="ECO:0000256" key="1">
    <source>
        <dbReference type="SAM" id="Phobius"/>
    </source>
</evidence>
<proteinExistence type="predicted"/>
<dbReference type="Gene3D" id="1.20.1600.10">
    <property type="entry name" value="Outer membrane efflux proteins (OEP)"/>
    <property type="match status" value="1"/>
</dbReference>
<dbReference type="Proteomes" id="UP000188181">
    <property type="component" value="Chromosome"/>
</dbReference>
<keyword evidence="1" id="KW-0472">Membrane</keyword>
<keyword evidence="1" id="KW-1133">Transmembrane helix</keyword>
<feature type="transmembrane region" description="Helical" evidence="1">
    <location>
        <begin position="26"/>
        <end position="44"/>
    </location>
</feature>
<dbReference type="GO" id="GO:0015562">
    <property type="term" value="F:efflux transmembrane transporter activity"/>
    <property type="evidence" value="ECO:0007669"/>
    <property type="project" value="InterPro"/>
</dbReference>
<dbReference type="EMBL" id="CP019646">
    <property type="protein sequence ID" value="AQQ71209.1"/>
    <property type="molecule type" value="Genomic_DNA"/>
</dbReference>
<dbReference type="KEGG" id="pbas:SMSP2_01575"/>
<dbReference type="InterPro" id="IPR010131">
    <property type="entry name" value="MdtP/NodT-like"/>
</dbReference>
<gene>
    <name evidence="2" type="ORF">SMSP2_01575</name>
</gene>
<accession>A0A1Q2MEX6</accession>
<name>A0A1Q2MEX6_9BACT</name>
<dbReference type="PANTHER" id="PTHR30203:SF33">
    <property type="entry name" value="BLR4455 PROTEIN"/>
    <property type="match status" value="1"/>
</dbReference>